<dbReference type="SUPFAM" id="SSF47413">
    <property type="entry name" value="lambda repressor-like DNA-binding domains"/>
    <property type="match status" value="1"/>
</dbReference>
<name>A0A1J4NA26_9ACTN</name>
<feature type="region of interest" description="Disordered" evidence="1">
    <location>
        <begin position="1"/>
        <end position="23"/>
    </location>
</feature>
<organism evidence="3 4">
    <name type="scientific">Nocardioides luteus</name>
    <dbReference type="NCBI Taxonomy" id="1844"/>
    <lineage>
        <taxon>Bacteria</taxon>
        <taxon>Bacillati</taxon>
        <taxon>Actinomycetota</taxon>
        <taxon>Actinomycetes</taxon>
        <taxon>Propionibacteriales</taxon>
        <taxon>Nocardioidaceae</taxon>
        <taxon>Nocardioides</taxon>
    </lineage>
</organism>
<sequence>MPIGHDGRPNRSKETVVVPRPDRRAREALTEALRDARRAAGLTGAGLADALGSGWSQPKVSKIESGRQSVSEAEVRAWAAAVGADKEMLLALRARADHEQAAFRDAHQADGGAEQHQEAYAATEVAAKVLTSYQPHSVPELLQTPDYARALLALAGGARDQDPGEVSHVIAARLRRSAILYEAGRSITILVGEAALHHLVGSPGIMRAQIEHIAKLATTTQATIGIVPLQSFPVLVQHGWDQRDRIVTLETSAGDLEIADPVEVARYEHWTQLLLEDALTGAAAAERCAQIISERGRSAAAPGDHE</sequence>
<feature type="domain" description="HTH cro/C1-type" evidence="2">
    <location>
        <begin position="33"/>
        <end position="89"/>
    </location>
</feature>
<dbReference type="InterPro" id="IPR043917">
    <property type="entry name" value="DUF5753"/>
</dbReference>
<dbReference type="Proteomes" id="UP000033772">
    <property type="component" value="Unassembled WGS sequence"/>
</dbReference>
<reference evidence="3" key="1">
    <citation type="submission" date="2016-10" db="EMBL/GenBank/DDBJ databases">
        <title>Draft Genome Sequence of Nocardioides luteus Strain BAFB, an Alkane-Degrading Bacterium Isolated from JP-7 Polluted Soil.</title>
        <authorList>
            <person name="Brown L."/>
            <person name="Ruiz O.N."/>
            <person name="Gunasekera T."/>
        </authorList>
    </citation>
    <scope>NUCLEOTIDE SEQUENCE [LARGE SCALE GENOMIC DNA]</scope>
    <source>
        <strain evidence="3">BAFB</strain>
    </source>
</reference>
<comment type="caution">
    <text evidence="3">The sequence shown here is derived from an EMBL/GenBank/DDBJ whole genome shotgun (WGS) entry which is preliminary data.</text>
</comment>
<dbReference type="GO" id="GO:0003677">
    <property type="term" value="F:DNA binding"/>
    <property type="evidence" value="ECO:0007669"/>
    <property type="project" value="InterPro"/>
</dbReference>
<protein>
    <recommendedName>
        <fullName evidence="2">HTH cro/C1-type domain-containing protein</fullName>
    </recommendedName>
</protein>
<evidence type="ECO:0000259" key="2">
    <source>
        <dbReference type="PROSITE" id="PS50943"/>
    </source>
</evidence>
<dbReference type="STRING" id="1844.UG56_005570"/>
<accession>A0A1J4NA26</accession>
<dbReference type="InterPro" id="IPR010982">
    <property type="entry name" value="Lambda_DNA-bd_dom_sf"/>
</dbReference>
<evidence type="ECO:0000313" key="4">
    <source>
        <dbReference type="Proteomes" id="UP000033772"/>
    </source>
</evidence>
<dbReference type="Gene3D" id="1.10.260.40">
    <property type="entry name" value="lambda repressor-like DNA-binding domains"/>
    <property type="match status" value="1"/>
</dbReference>
<proteinExistence type="predicted"/>
<evidence type="ECO:0000256" key="1">
    <source>
        <dbReference type="SAM" id="MobiDB-lite"/>
    </source>
</evidence>
<dbReference type="Pfam" id="PF19054">
    <property type="entry name" value="DUF5753"/>
    <property type="match status" value="1"/>
</dbReference>
<dbReference type="AlphaFoldDB" id="A0A1J4NA26"/>
<evidence type="ECO:0000313" key="3">
    <source>
        <dbReference type="EMBL" id="OIJ27823.1"/>
    </source>
</evidence>
<dbReference type="EMBL" id="JZDQ02000006">
    <property type="protein sequence ID" value="OIJ27823.1"/>
    <property type="molecule type" value="Genomic_DNA"/>
</dbReference>
<dbReference type="CDD" id="cd00093">
    <property type="entry name" value="HTH_XRE"/>
    <property type="match status" value="1"/>
</dbReference>
<dbReference type="OrthoDB" id="4966777at2"/>
<dbReference type="InterPro" id="IPR001387">
    <property type="entry name" value="Cro/C1-type_HTH"/>
</dbReference>
<dbReference type="Pfam" id="PF13560">
    <property type="entry name" value="HTH_31"/>
    <property type="match status" value="1"/>
</dbReference>
<keyword evidence="4" id="KW-1185">Reference proteome</keyword>
<dbReference type="PROSITE" id="PS50943">
    <property type="entry name" value="HTH_CROC1"/>
    <property type="match status" value="1"/>
</dbReference>
<gene>
    <name evidence="3" type="ORF">UG56_005570</name>
</gene>
<dbReference type="SMART" id="SM00530">
    <property type="entry name" value="HTH_XRE"/>
    <property type="match status" value="1"/>
</dbReference>